<dbReference type="AlphaFoldDB" id="A0A6G1D8W9"/>
<dbReference type="EMBL" id="SPHZ02000007">
    <property type="protein sequence ID" value="KAF0908867.1"/>
    <property type="molecule type" value="Genomic_DNA"/>
</dbReference>
<reference evidence="2 3" key="1">
    <citation type="submission" date="2019-11" db="EMBL/GenBank/DDBJ databases">
        <title>Whole genome sequence of Oryza granulata.</title>
        <authorList>
            <person name="Li W."/>
        </authorList>
    </citation>
    <scope>NUCLEOTIDE SEQUENCE [LARGE SCALE GENOMIC DNA]</scope>
    <source>
        <strain evidence="3">cv. Menghai</strain>
        <tissue evidence="2">Leaf</tissue>
    </source>
</reference>
<gene>
    <name evidence="2" type="ORF">E2562_028748</name>
</gene>
<proteinExistence type="predicted"/>
<comment type="caution">
    <text evidence="2">The sequence shown here is derived from an EMBL/GenBank/DDBJ whole genome shotgun (WGS) entry which is preliminary data.</text>
</comment>
<feature type="region of interest" description="Disordered" evidence="1">
    <location>
        <begin position="1"/>
        <end position="24"/>
    </location>
</feature>
<accession>A0A6G1D8W9</accession>
<evidence type="ECO:0000313" key="3">
    <source>
        <dbReference type="Proteomes" id="UP000479710"/>
    </source>
</evidence>
<keyword evidence="3" id="KW-1185">Reference proteome</keyword>
<sequence length="168" mass="18138">MKRKHEGLTIVNTSQHTKEEKEISEEEKGSNLLLWVTSSSIVRVIRLVGLLHRLPGCRMEIDLDRHPRQAATTPVRVIPNTDTRPKSSSSMLVAGDSIRLVPSGHQDAGCPVVRPCCRHTISLGVAITPPCQNSPGDHRSRCGPHQAVAITLSTGGGYRSTPPFAGAP</sequence>
<protein>
    <submittedName>
        <fullName evidence="2">Uncharacterized protein</fullName>
    </submittedName>
</protein>
<name>A0A6G1D8W9_9ORYZ</name>
<organism evidence="2 3">
    <name type="scientific">Oryza meyeriana var. granulata</name>
    <dbReference type="NCBI Taxonomy" id="110450"/>
    <lineage>
        <taxon>Eukaryota</taxon>
        <taxon>Viridiplantae</taxon>
        <taxon>Streptophyta</taxon>
        <taxon>Embryophyta</taxon>
        <taxon>Tracheophyta</taxon>
        <taxon>Spermatophyta</taxon>
        <taxon>Magnoliopsida</taxon>
        <taxon>Liliopsida</taxon>
        <taxon>Poales</taxon>
        <taxon>Poaceae</taxon>
        <taxon>BOP clade</taxon>
        <taxon>Oryzoideae</taxon>
        <taxon>Oryzeae</taxon>
        <taxon>Oryzinae</taxon>
        <taxon>Oryza</taxon>
        <taxon>Oryza meyeriana</taxon>
    </lineage>
</organism>
<evidence type="ECO:0000313" key="2">
    <source>
        <dbReference type="EMBL" id="KAF0908867.1"/>
    </source>
</evidence>
<evidence type="ECO:0000256" key="1">
    <source>
        <dbReference type="SAM" id="MobiDB-lite"/>
    </source>
</evidence>
<dbReference type="Proteomes" id="UP000479710">
    <property type="component" value="Unassembled WGS sequence"/>
</dbReference>